<evidence type="ECO:0000313" key="3">
    <source>
        <dbReference type="EMBL" id="GGZ12851.1"/>
    </source>
</evidence>
<evidence type="ECO:0000259" key="1">
    <source>
        <dbReference type="Pfam" id="PF00534"/>
    </source>
</evidence>
<dbReference type="EMBL" id="BMWX01000001">
    <property type="protein sequence ID" value="GGZ12851.1"/>
    <property type="molecule type" value="Genomic_DNA"/>
</dbReference>
<dbReference type="GO" id="GO:0016757">
    <property type="term" value="F:glycosyltransferase activity"/>
    <property type="evidence" value="ECO:0007669"/>
    <property type="project" value="InterPro"/>
</dbReference>
<reference evidence="3" key="1">
    <citation type="journal article" date="2014" name="Int. J. Syst. Evol. Microbiol.">
        <title>Complete genome sequence of Corynebacterium casei LMG S-19264T (=DSM 44701T), isolated from a smear-ripened cheese.</title>
        <authorList>
            <consortium name="US DOE Joint Genome Institute (JGI-PGF)"/>
            <person name="Walter F."/>
            <person name="Albersmeier A."/>
            <person name="Kalinowski J."/>
            <person name="Ruckert C."/>
        </authorList>
    </citation>
    <scope>NUCLEOTIDE SEQUENCE</scope>
    <source>
        <strain evidence="3">KCTC 12368</strain>
    </source>
</reference>
<dbReference type="RefSeq" id="WP_018475123.1">
    <property type="nucleotide sequence ID" value="NZ_BMWX01000001.1"/>
</dbReference>
<dbReference type="Pfam" id="PF00534">
    <property type="entry name" value="Glycos_transf_1"/>
    <property type="match status" value="1"/>
</dbReference>
<reference evidence="3" key="2">
    <citation type="submission" date="2020-09" db="EMBL/GenBank/DDBJ databases">
        <authorList>
            <person name="Sun Q."/>
            <person name="Kim S."/>
        </authorList>
    </citation>
    <scope>NUCLEOTIDE SEQUENCE</scope>
    <source>
        <strain evidence="3">KCTC 12368</strain>
    </source>
</reference>
<evidence type="ECO:0000313" key="4">
    <source>
        <dbReference type="Proteomes" id="UP000619457"/>
    </source>
</evidence>
<organism evidence="3 4">
    <name type="scientific">Echinicola pacifica</name>
    <dbReference type="NCBI Taxonomy" id="346377"/>
    <lineage>
        <taxon>Bacteria</taxon>
        <taxon>Pseudomonadati</taxon>
        <taxon>Bacteroidota</taxon>
        <taxon>Cytophagia</taxon>
        <taxon>Cytophagales</taxon>
        <taxon>Cyclobacteriaceae</taxon>
        <taxon>Echinicola</taxon>
    </lineage>
</organism>
<proteinExistence type="predicted"/>
<dbReference type="SUPFAM" id="SSF53756">
    <property type="entry name" value="UDP-Glycosyltransferase/glycogen phosphorylase"/>
    <property type="match status" value="1"/>
</dbReference>
<protein>
    <submittedName>
        <fullName evidence="3">Glycosyl transferase family 1</fullName>
    </submittedName>
</protein>
<dbReference type="AlphaFoldDB" id="A0A918PJ23"/>
<dbReference type="Pfam" id="PF13439">
    <property type="entry name" value="Glyco_transf_4"/>
    <property type="match status" value="1"/>
</dbReference>
<feature type="domain" description="Glycosyl transferase family 1" evidence="1">
    <location>
        <begin position="187"/>
        <end position="352"/>
    </location>
</feature>
<comment type="caution">
    <text evidence="3">The sequence shown here is derived from an EMBL/GenBank/DDBJ whole genome shotgun (WGS) entry which is preliminary data.</text>
</comment>
<feature type="domain" description="Glycosyltransferase subfamily 4-like N-terminal" evidence="2">
    <location>
        <begin position="19"/>
        <end position="176"/>
    </location>
</feature>
<dbReference type="InterPro" id="IPR028098">
    <property type="entry name" value="Glyco_trans_4-like_N"/>
</dbReference>
<name>A0A918PJ23_9BACT</name>
<dbReference type="Gene3D" id="3.40.50.2000">
    <property type="entry name" value="Glycogen Phosphorylase B"/>
    <property type="match status" value="2"/>
</dbReference>
<dbReference type="PANTHER" id="PTHR12526">
    <property type="entry name" value="GLYCOSYLTRANSFERASE"/>
    <property type="match status" value="1"/>
</dbReference>
<dbReference type="Proteomes" id="UP000619457">
    <property type="component" value="Unassembled WGS sequence"/>
</dbReference>
<sequence length="378" mass="42292">MKPSNPIRILHLIKSLGRGGAEKLIQETAKRHDKEGFEFFCLYFLHRPFDLAEELEEAGVRVHLIEASDLALPSLLGPVGKLVQRLGIDIIHCHLPWAGVLGRLVGWRRGLPVIYTEHNVWQRYNFLSRKLNKLTFGMQDLVIPVSEEVKRSILLGHGKDRRKPVLQTITNAVDTDHFTKNRALGDSIRQQLGIPERALVIGQVAVFRIQKRLQAWLAVAQSIADSHPEVHFILVGAGSEMPMVRTLIQELGLATKVHLPGTQTEVLPYLSAMDLYLMTSEFEGLPVAMLEAMACSLPVLSTGVGGIAEVVREGQEGFLSASSEYLDLAMAADRLLKEEALRIAMGDRARKRIVEGFGMERMVRQLEDCYRSVLKARK</sequence>
<dbReference type="InterPro" id="IPR001296">
    <property type="entry name" value="Glyco_trans_1"/>
</dbReference>
<accession>A0A918PJ23</accession>
<dbReference type="PANTHER" id="PTHR12526:SF630">
    <property type="entry name" value="GLYCOSYLTRANSFERASE"/>
    <property type="match status" value="1"/>
</dbReference>
<keyword evidence="4" id="KW-1185">Reference proteome</keyword>
<gene>
    <name evidence="3" type="ORF">GCM10007049_00700</name>
</gene>
<evidence type="ECO:0000259" key="2">
    <source>
        <dbReference type="Pfam" id="PF13439"/>
    </source>
</evidence>
<keyword evidence="3" id="KW-0808">Transferase</keyword>